<dbReference type="Proteomes" id="UP000694864">
    <property type="component" value="Chromosome 5"/>
</dbReference>
<name>A0ABM1RNY0_CAMSA</name>
<dbReference type="InterPro" id="IPR050804">
    <property type="entry name" value="MCC"/>
</dbReference>
<sequence length="221" mass="25042">MENQKPCFRFEIDNFSEKKGAIASQTFISGGCEWFLYVYPKGNNLCEDYLRLYNANSKSLGSEWKGSAHCYFSLLNQSDKEIYRSSTDLALYPFGAKAPSCVFATALPLSKLREKGLLEEDRVIIEVYIKVVKAVSKKKETVVDNISSQDYASQVELVRKIFAEHPEVAEEFKPKKQVLNALRNACSKVSELVAEVKVHDWLKSKLNDFSSESKKADDDLV</sequence>
<reference evidence="3" key="1">
    <citation type="journal article" date="2014" name="Nat. Commun.">
        <title>The emerging biofuel crop Camelina sativa retains a highly undifferentiated hexaploid genome structure.</title>
        <authorList>
            <person name="Kagale S."/>
            <person name="Koh C."/>
            <person name="Nixon J."/>
            <person name="Bollina V."/>
            <person name="Clarke W.E."/>
            <person name="Tuteja R."/>
            <person name="Spillane C."/>
            <person name="Robinson S.J."/>
            <person name="Links M.G."/>
            <person name="Clarke C."/>
            <person name="Higgins E.E."/>
            <person name="Huebert T."/>
            <person name="Sharpe A.G."/>
            <person name="Parkin I.A."/>
        </authorList>
    </citation>
    <scope>NUCLEOTIDE SEQUENCE [LARGE SCALE GENOMIC DNA]</scope>
    <source>
        <strain evidence="3">cv. DH55</strain>
    </source>
</reference>
<dbReference type="PROSITE" id="PS50144">
    <property type="entry name" value="MATH"/>
    <property type="match status" value="1"/>
</dbReference>
<feature type="domain" description="MATH" evidence="2">
    <location>
        <begin position="5"/>
        <end position="129"/>
    </location>
</feature>
<protein>
    <submittedName>
        <fullName evidence="4">MATH domain and coiled-coil domain-containing protein At2g42480-like</fullName>
    </submittedName>
</protein>
<evidence type="ECO:0000313" key="4">
    <source>
        <dbReference type="RefSeq" id="XP_019100718.1"/>
    </source>
</evidence>
<dbReference type="CDD" id="cd00121">
    <property type="entry name" value="MATH"/>
    <property type="match status" value="1"/>
</dbReference>
<proteinExistence type="predicted"/>
<dbReference type="Pfam" id="PF22486">
    <property type="entry name" value="MATH_2"/>
    <property type="match status" value="1"/>
</dbReference>
<dbReference type="InterPro" id="IPR002083">
    <property type="entry name" value="MATH/TRAF_dom"/>
</dbReference>
<dbReference type="PANTHER" id="PTHR46236:SF12">
    <property type="entry name" value="MATH DOMAIN-CONTAINING PROTEIN"/>
    <property type="match status" value="1"/>
</dbReference>
<dbReference type="RefSeq" id="XP_019100718.1">
    <property type="nucleotide sequence ID" value="XM_019245173.1"/>
</dbReference>
<dbReference type="PANTHER" id="PTHR46236">
    <property type="entry name" value="TRAF-LIKE SUPERFAMILY PROTEIN"/>
    <property type="match status" value="1"/>
</dbReference>
<keyword evidence="3" id="KW-1185">Reference proteome</keyword>
<dbReference type="InterPro" id="IPR008974">
    <property type="entry name" value="TRAF-like"/>
</dbReference>
<gene>
    <name evidence="4" type="primary">LOC104785121</name>
</gene>
<dbReference type="PROSITE" id="PS51257">
    <property type="entry name" value="PROKAR_LIPOPROTEIN"/>
    <property type="match status" value="1"/>
</dbReference>
<evidence type="ECO:0000256" key="1">
    <source>
        <dbReference type="ARBA" id="ARBA00023054"/>
    </source>
</evidence>
<accession>A0ABM1RNY0</accession>
<reference evidence="4" key="2">
    <citation type="submission" date="2025-08" db="UniProtKB">
        <authorList>
            <consortium name="RefSeq"/>
        </authorList>
    </citation>
    <scope>IDENTIFICATION</scope>
    <source>
        <tissue evidence="4">Leaf</tissue>
    </source>
</reference>
<dbReference type="SUPFAM" id="SSF49599">
    <property type="entry name" value="TRAF domain-like"/>
    <property type="match status" value="1"/>
</dbReference>
<organism evidence="3 4">
    <name type="scientific">Camelina sativa</name>
    <name type="common">False flax</name>
    <name type="synonym">Myagrum sativum</name>
    <dbReference type="NCBI Taxonomy" id="90675"/>
    <lineage>
        <taxon>Eukaryota</taxon>
        <taxon>Viridiplantae</taxon>
        <taxon>Streptophyta</taxon>
        <taxon>Embryophyta</taxon>
        <taxon>Tracheophyta</taxon>
        <taxon>Spermatophyta</taxon>
        <taxon>Magnoliopsida</taxon>
        <taxon>eudicotyledons</taxon>
        <taxon>Gunneridae</taxon>
        <taxon>Pentapetalae</taxon>
        <taxon>rosids</taxon>
        <taxon>malvids</taxon>
        <taxon>Brassicales</taxon>
        <taxon>Brassicaceae</taxon>
        <taxon>Camelineae</taxon>
        <taxon>Camelina</taxon>
    </lineage>
</organism>
<dbReference type="Gene3D" id="2.60.210.10">
    <property type="entry name" value="Apoptosis, Tumor Necrosis Factor Receptor Associated Protein 2, Chain A"/>
    <property type="match status" value="1"/>
</dbReference>
<evidence type="ECO:0000259" key="2">
    <source>
        <dbReference type="PROSITE" id="PS50144"/>
    </source>
</evidence>
<evidence type="ECO:0000313" key="3">
    <source>
        <dbReference type="Proteomes" id="UP000694864"/>
    </source>
</evidence>
<keyword evidence="1" id="KW-0175">Coiled coil</keyword>
<dbReference type="GeneID" id="104785121"/>